<reference evidence="6" key="1">
    <citation type="submission" date="2017-02" db="UniProtKB">
        <authorList>
            <consortium name="WormBaseParasite"/>
        </authorList>
    </citation>
    <scope>IDENTIFICATION</scope>
</reference>
<dbReference type="CDD" id="cd00054">
    <property type="entry name" value="EGF_CA"/>
    <property type="match status" value="1"/>
</dbReference>
<dbReference type="SMART" id="SM00181">
    <property type="entry name" value="EGF"/>
    <property type="match status" value="1"/>
</dbReference>
<dbReference type="PROSITE" id="PS01186">
    <property type="entry name" value="EGF_2"/>
    <property type="match status" value="1"/>
</dbReference>
<evidence type="ECO:0000313" key="6">
    <source>
        <dbReference type="WBParaSite" id="EVEC_0000958401-mRNA-1"/>
    </source>
</evidence>
<dbReference type="AlphaFoldDB" id="A0A0N4VFQ7"/>
<dbReference type="PROSITE" id="PS51670">
    <property type="entry name" value="SHKT"/>
    <property type="match status" value="1"/>
</dbReference>
<accession>A0A0N4VFQ7</accession>
<dbReference type="Gene3D" id="2.40.128.20">
    <property type="match status" value="1"/>
</dbReference>
<dbReference type="InterPro" id="IPR003582">
    <property type="entry name" value="ShKT_dom"/>
</dbReference>
<evidence type="ECO:0000313" key="4">
    <source>
        <dbReference type="EMBL" id="VDD94243.1"/>
    </source>
</evidence>
<feature type="domain" description="ShKT" evidence="3">
    <location>
        <begin position="58"/>
        <end position="95"/>
    </location>
</feature>
<keyword evidence="1" id="KW-0245">EGF-like domain</keyword>
<protein>
    <submittedName>
        <fullName evidence="6">EGF-like domain-containing protein</fullName>
    </submittedName>
</protein>
<feature type="domain" description="EGF-like" evidence="2">
    <location>
        <begin position="17"/>
        <end position="51"/>
    </location>
</feature>
<dbReference type="PROSITE" id="PS50026">
    <property type="entry name" value="EGF_3"/>
    <property type="match status" value="1"/>
</dbReference>
<dbReference type="PROSITE" id="PS00022">
    <property type="entry name" value="EGF_1"/>
    <property type="match status" value="1"/>
</dbReference>
<evidence type="ECO:0000313" key="5">
    <source>
        <dbReference type="Proteomes" id="UP000274131"/>
    </source>
</evidence>
<dbReference type="InterPro" id="IPR012674">
    <property type="entry name" value="Calycin"/>
</dbReference>
<reference evidence="4 5" key="2">
    <citation type="submission" date="2018-10" db="EMBL/GenBank/DDBJ databases">
        <authorList>
            <consortium name="Pathogen Informatics"/>
        </authorList>
    </citation>
    <scope>NUCLEOTIDE SEQUENCE [LARGE SCALE GENOMIC DNA]</scope>
</reference>
<keyword evidence="5" id="KW-1185">Reference proteome</keyword>
<proteinExistence type="predicted"/>
<dbReference type="PANTHER" id="PTHR15854:SF1">
    <property type="entry name" value="PROTEIN MALE ABNORMAL 7"/>
    <property type="match status" value="1"/>
</dbReference>
<dbReference type="EMBL" id="UXUI01009742">
    <property type="protein sequence ID" value="VDD94243.1"/>
    <property type="molecule type" value="Genomic_DNA"/>
</dbReference>
<name>A0A0N4VFQ7_ENTVE</name>
<dbReference type="OrthoDB" id="58529at2759"/>
<dbReference type="Pfam" id="PF01549">
    <property type="entry name" value="ShK"/>
    <property type="match status" value="1"/>
</dbReference>
<dbReference type="InterPro" id="IPR045165">
    <property type="entry name" value="Nitrobindin"/>
</dbReference>
<keyword evidence="1" id="KW-1015">Disulfide bond</keyword>
<evidence type="ECO:0000259" key="3">
    <source>
        <dbReference type="PROSITE" id="PS51670"/>
    </source>
</evidence>
<sequence length="163" mass="18296">MNSFPGDAQKAILRYFTAEQCKNNPCLNGGKCVVGKHACECSNGWMGKYCHSTNSRHCRDIYKTCQIWAQEGNCNILKTHTTFFELNCAVSCEKCTQNTSNILSAVPVPPALEPLFFMAGVWRSLAGKKLRFPSDMHEDHYEEILKITPAEVPMFGAPSYNYT</sequence>
<dbReference type="InterPro" id="IPR000742">
    <property type="entry name" value="EGF"/>
</dbReference>
<dbReference type="SUPFAM" id="SSF57196">
    <property type="entry name" value="EGF/Laminin"/>
    <property type="match status" value="1"/>
</dbReference>
<dbReference type="WBParaSite" id="EVEC_0000958401-mRNA-1">
    <property type="protein sequence ID" value="EVEC_0000958401-mRNA-1"/>
    <property type="gene ID" value="EVEC_0000958401"/>
</dbReference>
<comment type="caution">
    <text evidence="1">Lacks conserved residue(s) required for the propagation of feature annotation.</text>
</comment>
<dbReference type="Proteomes" id="UP000274131">
    <property type="component" value="Unassembled WGS sequence"/>
</dbReference>
<evidence type="ECO:0000256" key="1">
    <source>
        <dbReference type="PROSITE-ProRule" id="PRU00076"/>
    </source>
</evidence>
<organism evidence="6">
    <name type="scientific">Enterobius vermicularis</name>
    <name type="common">Human pinworm</name>
    <dbReference type="NCBI Taxonomy" id="51028"/>
    <lineage>
        <taxon>Eukaryota</taxon>
        <taxon>Metazoa</taxon>
        <taxon>Ecdysozoa</taxon>
        <taxon>Nematoda</taxon>
        <taxon>Chromadorea</taxon>
        <taxon>Rhabditida</taxon>
        <taxon>Spirurina</taxon>
        <taxon>Oxyuridomorpha</taxon>
        <taxon>Oxyuroidea</taxon>
        <taxon>Oxyuridae</taxon>
        <taxon>Enterobius</taxon>
    </lineage>
</organism>
<feature type="disulfide bond" evidence="1">
    <location>
        <begin position="41"/>
        <end position="50"/>
    </location>
</feature>
<dbReference type="PANTHER" id="PTHR15854">
    <property type="entry name" value="THAP4 PROTEIN"/>
    <property type="match status" value="1"/>
</dbReference>
<gene>
    <name evidence="4" type="ORF">EVEC_LOCUS8994</name>
</gene>
<dbReference type="Gene3D" id="2.10.25.10">
    <property type="entry name" value="Laminin"/>
    <property type="match status" value="1"/>
</dbReference>
<evidence type="ECO:0000259" key="2">
    <source>
        <dbReference type="PROSITE" id="PS50026"/>
    </source>
</evidence>
<dbReference type="Pfam" id="PF00008">
    <property type="entry name" value="EGF"/>
    <property type="match status" value="1"/>
</dbReference>